<dbReference type="InterPro" id="IPR043472">
    <property type="entry name" value="Macro_dom-like"/>
</dbReference>
<accession>A0A2H4SV51</accession>
<proteinExistence type="predicted"/>
<dbReference type="Gene3D" id="3.40.220.10">
    <property type="entry name" value="Leucine Aminopeptidase, subunit E, domain 1"/>
    <property type="match status" value="1"/>
</dbReference>
<feature type="region of interest" description="Disordered" evidence="1">
    <location>
        <begin position="246"/>
        <end position="265"/>
    </location>
</feature>
<dbReference type="OrthoDB" id="6082470at2759"/>
<evidence type="ECO:0000313" key="3">
    <source>
        <dbReference type="Proteomes" id="UP000323067"/>
    </source>
</evidence>
<dbReference type="AlphaFoldDB" id="A0A2H4SV51"/>
<sequence length="265" mass="28659">MPEPASLTIHLLCMHDKDRAAYLAACARLGGPPPFAASLTLHSGALSQLPASVRLDAIVSPANSYGRLDGAFDDAISRALAPADDYHALTRAAQAVLYAEHRGWANPGSCTRVPVPPFPPPSRPTRNVWGVRHLLLCPTMRVPESVAWDKEIVYRCVWSMLCAVDKHNRAVGDGEEAAAAADRIGSVLMTPLATGVGRVSEHVWAAQLLLALRHFDLAVRNPEEFGALEVDRILTLDGEIQATYEANLPKNDEPQQKTAETAVHQ</sequence>
<protein>
    <submittedName>
        <fullName evidence="2">Phage tail assembly</fullName>
    </submittedName>
</protein>
<evidence type="ECO:0000256" key="1">
    <source>
        <dbReference type="SAM" id="MobiDB-lite"/>
    </source>
</evidence>
<reference evidence="2 3" key="1">
    <citation type="journal article" date="2017" name="BMC Genomics">
        <title>Chromosome level assembly and secondary metabolite potential of the parasitic fungus Cordyceps militaris.</title>
        <authorList>
            <person name="Kramer G.J."/>
            <person name="Nodwell J.R."/>
        </authorList>
    </citation>
    <scope>NUCLEOTIDE SEQUENCE [LARGE SCALE GENOMIC DNA]</scope>
    <source>
        <strain evidence="2 3">ATCC 34164</strain>
    </source>
</reference>
<dbReference type="EMBL" id="CP023327">
    <property type="protein sequence ID" value="ATY66981.1"/>
    <property type="molecule type" value="Genomic_DNA"/>
</dbReference>
<feature type="compositionally biased region" description="Polar residues" evidence="1">
    <location>
        <begin position="256"/>
        <end position="265"/>
    </location>
</feature>
<name>A0A2H4SV51_CORMI</name>
<dbReference type="Proteomes" id="UP000323067">
    <property type="component" value="Chromosome ii"/>
</dbReference>
<dbReference type="VEuPathDB" id="FungiDB:A9K55_000613"/>
<evidence type="ECO:0000313" key="2">
    <source>
        <dbReference type="EMBL" id="ATY66981.1"/>
    </source>
</evidence>
<dbReference type="SUPFAM" id="SSF52949">
    <property type="entry name" value="Macro domain-like"/>
    <property type="match status" value="1"/>
</dbReference>
<organism evidence="2 3">
    <name type="scientific">Cordyceps militaris</name>
    <name type="common">Caterpillar fungus</name>
    <name type="synonym">Clavaria militaris</name>
    <dbReference type="NCBI Taxonomy" id="73501"/>
    <lineage>
        <taxon>Eukaryota</taxon>
        <taxon>Fungi</taxon>
        <taxon>Dikarya</taxon>
        <taxon>Ascomycota</taxon>
        <taxon>Pezizomycotina</taxon>
        <taxon>Sordariomycetes</taxon>
        <taxon>Hypocreomycetidae</taxon>
        <taxon>Hypocreales</taxon>
        <taxon>Cordycipitaceae</taxon>
        <taxon>Cordyceps</taxon>
    </lineage>
</organism>
<gene>
    <name evidence="2" type="ORF">A9K55_000613</name>
</gene>
<dbReference type="VEuPathDB" id="FungiDB:CCM_04530"/>